<dbReference type="EMBL" id="JAHESF010000034">
    <property type="protein sequence ID" value="MBT1700101.1"/>
    <property type="molecule type" value="Genomic_DNA"/>
</dbReference>
<gene>
    <name evidence="1" type="ORF">KK083_24650</name>
</gene>
<protein>
    <submittedName>
        <fullName evidence="1">Tetratricopeptide repeat protein</fullName>
    </submittedName>
</protein>
<dbReference type="InterPro" id="IPR052943">
    <property type="entry name" value="TMTC_O-mannosyl-trnsfr"/>
</dbReference>
<dbReference type="AlphaFoldDB" id="A0AAP2GL79"/>
<dbReference type="PANTHER" id="PTHR44809">
    <property type="match status" value="1"/>
</dbReference>
<proteinExistence type="predicted"/>
<evidence type="ECO:0000313" key="1">
    <source>
        <dbReference type="EMBL" id="MBT1700101.1"/>
    </source>
</evidence>
<reference evidence="1 2" key="1">
    <citation type="submission" date="2021-05" db="EMBL/GenBank/DDBJ databases">
        <title>A Polyphasic approach of four new species of the genus Ohtaekwangia: Ohtaekwangia histidinii sp. nov., Ohtaekwangia cretensis sp. nov., Ohtaekwangia indiensis sp. nov., Ohtaekwangia reichenbachii sp. nov. from diverse environment.</title>
        <authorList>
            <person name="Octaviana S."/>
        </authorList>
    </citation>
    <scope>NUCLEOTIDE SEQUENCE [LARGE SCALE GENOMIC DNA]</scope>
    <source>
        <strain evidence="1 2">PWU4</strain>
    </source>
</reference>
<evidence type="ECO:0000313" key="2">
    <source>
        <dbReference type="Proteomes" id="UP001319200"/>
    </source>
</evidence>
<dbReference type="Pfam" id="PF13432">
    <property type="entry name" value="TPR_16"/>
    <property type="match status" value="1"/>
</dbReference>
<dbReference type="Proteomes" id="UP001319200">
    <property type="component" value="Unassembled WGS sequence"/>
</dbReference>
<comment type="caution">
    <text evidence="1">The sequence shown here is derived from an EMBL/GenBank/DDBJ whole genome shotgun (WGS) entry which is preliminary data.</text>
</comment>
<accession>A0AAP2GL79</accession>
<dbReference type="RefSeq" id="WP_254168463.1">
    <property type="nucleotide sequence ID" value="NZ_JAHESF010000034.1"/>
</dbReference>
<organism evidence="1 2">
    <name type="scientific">Chryseosolibacter histidini</name>
    <dbReference type="NCBI Taxonomy" id="2782349"/>
    <lineage>
        <taxon>Bacteria</taxon>
        <taxon>Pseudomonadati</taxon>
        <taxon>Bacteroidota</taxon>
        <taxon>Cytophagia</taxon>
        <taxon>Cytophagales</taxon>
        <taxon>Chryseotaleaceae</taxon>
        <taxon>Chryseosolibacter</taxon>
    </lineage>
</organism>
<dbReference type="InterPro" id="IPR011990">
    <property type="entry name" value="TPR-like_helical_dom_sf"/>
</dbReference>
<name>A0AAP2GL79_9BACT</name>
<sequence>MREETNFDIEEKFLQADQLIADSRLSEAAKMLEEILAEVPDFGKAHNHLGWLFETKFKNLARAEEHYRLALKFSPDYTAAYYNYCYLLASLRKFDELEKLLQTAVGVSGINYATLYNEYGLMREMQGNFDDAIHYFRLHIKNSFDAKSIETAAESIKRCERKKQLLENS</sequence>
<dbReference type="SUPFAM" id="SSF48452">
    <property type="entry name" value="TPR-like"/>
    <property type="match status" value="1"/>
</dbReference>
<dbReference type="Gene3D" id="1.25.40.10">
    <property type="entry name" value="Tetratricopeptide repeat domain"/>
    <property type="match status" value="1"/>
</dbReference>
<keyword evidence="2" id="KW-1185">Reference proteome</keyword>
<dbReference type="PANTHER" id="PTHR44809:SF1">
    <property type="entry name" value="PROTEIN O-MANNOSYL-TRANSFERASE TMTC1"/>
    <property type="match status" value="1"/>
</dbReference>